<dbReference type="Gene3D" id="3.20.20.80">
    <property type="entry name" value="Glycosidases"/>
    <property type="match status" value="1"/>
</dbReference>
<dbReference type="CDD" id="cd11336">
    <property type="entry name" value="AmyAc_MTSase"/>
    <property type="match status" value="1"/>
</dbReference>
<dbReference type="Gene3D" id="1.10.150.200">
    <property type="entry name" value="Maltooligosyl trehalose synthase, domain 3"/>
    <property type="match status" value="1"/>
</dbReference>
<dbReference type="Gene3D" id="3.30.1590.10">
    <property type="entry name" value="Maltooligosyl trehalose synthase, domain 2"/>
    <property type="match status" value="1"/>
</dbReference>
<dbReference type="SMART" id="SM00642">
    <property type="entry name" value="Aamy"/>
    <property type="match status" value="1"/>
</dbReference>
<dbReference type="GO" id="GO:0047470">
    <property type="term" value="F:(1,4)-alpha-D-glucan 1-alpha-D-glucosylmutase activity"/>
    <property type="evidence" value="ECO:0007669"/>
    <property type="project" value="TreeGrafter"/>
</dbReference>
<dbReference type="NCBIfam" id="TIGR02401">
    <property type="entry name" value="trehalose_TreY"/>
    <property type="match status" value="1"/>
</dbReference>
<dbReference type="GO" id="GO:0005992">
    <property type="term" value="P:trehalose biosynthetic process"/>
    <property type="evidence" value="ECO:0007669"/>
    <property type="project" value="TreeGrafter"/>
</dbReference>
<protein>
    <submittedName>
        <fullName evidence="2">Maltooligosyl trehalose synthase</fullName>
    </submittedName>
</protein>
<name>A0A561SIU8_9PSEU</name>
<dbReference type="AlphaFoldDB" id="A0A561SIU8"/>
<dbReference type="GO" id="GO:0030980">
    <property type="term" value="P:alpha-glucan catabolic process"/>
    <property type="evidence" value="ECO:0007669"/>
    <property type="project" value="TreeGrafter"/>
</dbReference>
<organism evidence="2 3">
    <name type="scientific">Pseudonocardia hierapolitana</name>
    <dbReference type="NCBI Taxonomy" id="1128676"/>
    <lineage>
        <taxon>Bacteria</taxon>
        <taxon>Bacillati</taxon>
        <taxon>Actinomycetota</taxon>
        <taxon>Actinomycetes</taxon>
        <taxon>Pseudonocardiales</taxon>
        <taxon>Pseudonocardiaceae</taxon>
        <taxon>Pseudonocardia</taxon>
    </lineage>
</organism>
<dbReference type="PANTHER" id="PTHR10357:SF216">
    <property type="entry name" value="MALTOOLIGOSYL TREHALOSE SYNTHASE-RELATED"/>
    <property type="match status" value="1"/>
</dbReference>
<comment type="caution">
    <text evidence="2">The sequence shown here is derived from an EMBL/GenBank/DDBJ whole genome shotgun (WGS) entry which is preliminary data.</text>
</comment>
<dbReference type="OrthoDB" id="9761577at2"/>
<dbReference type="PANTHER" id="PTHR10357">
    <property type="entry name" value="ALPHA-AMYLASE FAMILY MEMBER"/>
    <property type="match status" value="1"/>
</dbReference>
<feature type="domain" description="Glycosyl hydrolase family 13 catalytic" evidence="1">
    <location>
        <begin position="9"/>
        <end position="686"/>
    </location>
</feature>
<dbReference type="RefSeq" id="WP_147254074.1">
    <property type="nucleotide sequence ID" value="NZ_VIWU01000001.1"/>
</dbReference>
<dbReference type="Gene3D" id="1.10.10.470">
    <property type="entry name" value="Maltooligosyl trehalose synthase, domain 4"/>
    <property type="match status" value="1"/>
</dbReference>
<keyword evidence="3" id="KW-1185">Reference proteome</keyword>
<proteinExistence type="predicted"/>
<evidence type="ECO:0000313" key="3">
    <source>
        <dbReference type="Proteomes" id="UP000321261"/>
    </source>
</evidence>
<dbReference type="Proteomes" id="UP000321261">
    <property type="component" value="Unassembled WGS sequence"/>
</dbReference>
<sequence length="786" mass="85202">MNRSHSPAPSSTYRLQLSKDTTFGDAVELLPYLDALGVGALYASPLLESGAGSNHGYDVVDPTRVSAERGGEEGRKALVAAVREHDMAFVLDIVPNHVGVDIPQANPWWWDVLAHGRASEHAATFDIDWDAGPILLPVLDADEEKALSELTLSDDRTQLRYYERAFPVAAGSGDSGTAQEVHGRQHYRLVSWKRGAAELTYRRFFDVSTLAAVRVELPEIFEKTHREILRWVAAGDVDGIRVDHPDGLSDPGSYMRRLRAAIGPDRWLLVEKILGVGEELPASWPVNGTSGYEALCEIQGVFVDPDGAGLLTQLAAEHTGRKESARSAEHAARREAADTILAAEVRRIAALVPVPEAAPSTEAEPGEAADRVRTAVAELLCGFPVYRSYLPEGREALETAVSVARTHRPDLADVLHAIRDAMLADPAGLLATRVQQTSGMVMAKGVEDTAFYRWNRFVALNEVGGDPSRFGVPPQEFHRAMATREAAWPATMTTLSTHDTKRSEDVRARLAVLAEIPREWAGNVGRWAAAHPLPDRSLELLAWQNLVGAWPITAERMSGYLTKAAKEAKLVTSHVEAVADVDEAIAAWPAQVLADADLVAEIEEFVARISGPGRANSLGQKLLQLAGPGVPDVYQGTELFEYSLVDPDNRRPVDWAIRRQLLARLDDGWLPDVDAEGAAKLLVTASALRLRRYRPEVFTGYRPLPAQGSAARHAVAFARSASLVAVATRLPVGLVARGGWGDTVLPLPEGTADWHDVITDTAVDGAAPSLSDVLSRYPVALLVRPA</sequence>
<dbReference type="SUPFAM" id="SSF51445">
    <property type="entry name" value="(Trans)glycosidases"/>
    <property type="match status" value="1"/>
</dbReference>
<evidence type="ECO:0000259" key="1">
    <source>
        <dbReference type="SMART" id="SM00642"/>
    </source>
</evidence>
<gene>
    <name evidence="2" type="ORF">FHX44_11637</name>
</gene>
<reference evidence="2 3" key="1">
    <citation type="submission" date="2019-06" db="EMBL/GenBank/DDBJ databases">
        <title>Sequencing the genomes of 1000 actinobacteria strains.</title>
        <authorList>
            <person name="Klenk H.-P."/>
        </authorList>
    </citation>
    <scope>NUCLEOTIDE SEQUENCE [LARGE SCALE GENOMIC DNA]</scope>
    <source>
        <strain evidence="2 3">DSM 45671</strain>
    </source>
</reference>
<dbReference type="InterPro" id="IPR006047">
    <property type="entry name" value="GH13_cat_dom"/>
</dbReference>
<accession>A0A561SIU8</accession>
<dbReference type="InterPro" id="IPR012767">
    <property type="entry name" value="Trehalose_TreY"/>
</dbReference>
<evidence type="ECO:0000313" key="2">
    <source>
        <dbReference type="EMBL" id="TWF74755.1"/>
    </source>
</evidence>
<dbReference type="InterPro" id="IPR017853">
    <property type="entry name" value="GH"/>
</dbReference>
<dbReference type="InterPro" id="IPR013797">
    <property type="entry name" value="Maltooligo_trehalose_synth_4"/>
</dbReference>
<dbReference type="EMBL" id="VIWU01000001">
    <property type="protein sequence ID" value="TWF74755.1"/>
    <property type="molecule type" value="Genomic_DNA"/>
</dbReference>
<dbReference type="Pfam" id="PF00128">
    <property type="entry name" value="Alpha-amylase"/>
    <property type="match status" value="1"/>
</dbReference>